<evidence type="ECO:0000256" key="1">
    <source>
        <dbReference type="SAM" id="MobiDB-lite"/>
    </source>
</evidence>
<feature type="compositionally biased region" description="Low complexity" evidence="1">
    <location>
        <begin position="394"/>
        <end position="410"/>
    </location>
</feature>
<feature type="compositionally biased region" description="Basic and acidic residues" evidence="1">
    <location>
        <begin position="411"/>
        <end position="430"/>
    </location>
</feature>
<feature type="compositionally biased region" description="Low complexity" evidence="1">
    <location>
        <begin position="459"/>
        <end position="478"/>
    </location>
</feature>
<feature type="region of interest" description="Disordered" evidence="1">
    <location>
        <begin position="294"/>
        <end position="316"/>
    </location>
</feature>
<dbReference type="EMBL" id="ML119763">
    <property type="protein sequence ID" value="RPA75475.1"/>
    <property type="molecule type" value="Genomic_DNA"/>
</dbReference>
<feature type="compositionally biased region" description="Low complexity" evidence="1">
    <location>
        <begin position="950"/>
        <end position="968"/>
    </location>
</feature>
<feature type="compositionally biased region" description="Polar residues" evidence="1">
    <location>
        <begin position="88"/>
        <end position="98"/>
    </location>
</feature>
<feature type="compositionally biased region" description="Low complexity" evidence="1">
    <location>
        <begin position="924"/>
        <end position="933"/>
    </location>
</feature>
<accession>A0A3N4HNS0</accession>
<protein>
    <submittedName>
        <fullName evidence="2">Uncharacterized protein</fullName>
    </submittedName>
</protein>
<proteinExistence type="predicted"/>
<gene>
    <name evidence="2" type="ORF">BJ508DRAFT_311977</name>
</gene>
<feature type="region of interest" description="Disordered" evidence="1">
    <location>
        <begin position="59"/>
        <end position="103"/>
    </location>
</feature>
<name>A0A3N4HNS0_ASCIM</name>
<organism evidence="2 3">
    <name type="scientific">Ascobolus immersus RN42</name>
    <dbReference type="NCBI Taxonomy" id="1160509"/>
    <lineage>
        <taxon>Eukaryota</taxon>
        <taxon>Fungi</taxon>
        <taxon>Dikarya</taxon>
        <taxon>Ascomycota</taxon>
        <taxon>Pezizomycotina</taxon>
        <taxon>Pezizomycetes</taxon>
        <taxon>Pezizales</taxon>
        <taxon>Ascobolaceae</taxon>
        <taxon>Ascobolus</taxon>
    </lineage>
</organism>
<dbReference type="Proteomes" id="UP000275078">
    <property type="component" value="Unassembled WGS sequence"/>
</dbReference>
<keyword evidence="3" id="KW-1185">Reference proteome</keyword>
<feature type="compositionally biased region" description="Basic and acidic residues" evidence="1">
    <location>
        <begin position="970"/>
        <end position="990"/>
    </location>
</feature>
<dbReference type="AlphaFoldDB" id="A0A3N4HNS0"/>
<reference evidence="2 3" key="1">
    <citation type="journal article" date="2018" name="Nat. Ecol. Evol.">
        <title>Pezizomycetes genomes reveal the molecular basis of ectomycorrhizal truffle lifestyle.</title>
        <authorList>
            <person name="Murat C."/>
            <person name="Payen T."/>
            <person name="Noel B."/>
            <person name="Kuo A."/>
            <person name="Morin E."/>
            <person name="Chen J."/>
            <person name="Kohler A."/>
            <person name="Krizsan K."/>
            <person name="Balestrini R."/>
            <person name="Da Silva C."/>
            <person name="Montanini B."/>
            <person name="Hainaut M."/>
            <person name="Levati E."/>
            <person name="Barry K.W."/>
            <person name="Belfiori B."/>
            <person name="Cichocki N."/>
            <person name="Clum A."/>
            <person name="Dockter R.B."/>
            <person name="Fauchery L."/>
            <person name="Guy J."/>
            <person name="Iotti M."/>
            <person name="Le Tacon F."/>
            <person name="Lindquist E.A."/>
            <person name="Lipzen A."/>
            <person name="Malagnac F."/>
            <person name="Mello A."/>
            <person name="Molinier V."/>
            <person name="Miyauchi S."/>
            <person name="Poulain J."/>
            <person name="Riccioni C."/>
            <person name="Rubini A."/>
            <person name="Sitrit Y."/>
            <person name="Splivallo R."/>
            <person name="Traeger S."/>
            <person name="Wang M."/>
            <person name="Zifcakova L."/>
            <person name="Wipf D."/>
            <person name="Zambonelli A."/>
            <person name="Paolocci F."/>
            <person name="Nowrousian M."/>
            <person name="Ottonello S."/>
            <person name="Baldrian P."/>
            <person name="Spatafora J.W."/>
            <person name="Henrissat B."/>
            <person name="Nagy L.G."/>
            <person name="Aury J.M."/>
            <person name="Wincker P."/>
            <person name="Grigoriev I.V."/>
            <person name="Bonfante P."/>
            <person name="Martin F.M."/>
        </authorList>
    </citation>
    <scope>NUCLEOTIDE SEQUENCE [LARGE SCALE GENOMIC DNA]</scope>
    <source>
        <strain evidence="2 3">RN42</strain>
    </source>
</reference>
<feature type="compositionally biased region" description="Basic and acidic residues" evidence="1">
    <location>
        <begin position="503"/>
        <end position="513"/>
    </location>
</feature>
<feature type="region of interest" description="Disordered" evidence="1">
    <location>
        <begin position="382"/>
        <end position="513"/>
    </location>
</feature>
<sequence>MYKKEWNPHYYSSKSTQVAIYSFSNTAKVASASDPTTTTLNTTRTHELQTIRELLNDMADPEPVSPISGPGSQSAPATRTPAPPGAASQPSTPVQANTIGKRKYSSEPGIGITCLGYSTISEDALSHTSAKEGQSSKLPSLVIYATKRTDTNVLFGVKGSAKEVEIEAPAMNDYATHANGLLFCKLWHEITAYAKDHSGGDSEEVIAEKIGGKGFWKIVETQKEKYQQLYDFVSQSTSDPIQKEDIEKKKKEMKAFHDALEAVSVKVGSERGNQRQSRKLSVPEDYSKEVLVWKDPGDQGKSKSAISSPDLLSRTEPTSIEEGNTWYVFLVPEKKRKLQAFDPKQFRGILRELREWDWGFFARALRMSGLEGVLKKLSESFDGKSVRRSHGSRRNSSATSSSTTPQSSRRGSVDQHGERSERRRDSKDGAGSEVGTGRRRKSSVTSSSTTPQASRHSSKNSSRQTSRQTSRNPSRQTSMDVHSNNAENPENTAVIKTGSRSLRRGDEEYKKGKKSTVDFKESSSARDLGQAEIIHSVYAVHDVAHASELNHAAALDQPRLLTLTKLGKGRKYKRTDYWSAQLPEAFASFEAVLKELINLSWTWNRIIFSHHTSSRFHYRSESSTLVRNSPPPRLKPLGVPISSVWISLASSMGVGTSKAASRYDPYKSFEELQAQAANEEELSLKDVDPCYDIDHANGLLVCKFYYEFMVLEKKGLIKVPPMETISQLAGPAGEGWSNTAPDIFRVYGDVLAARPEFEDIIKGGKILRFQNEVDPETLKRWFSLFYHALSYLDDKNGGPSSSADGERGSQEELDMEKYKDQFIELTGTLKETAVKAVPASGNTKKAAAKKHSSNKGGRLFFLFWPTDEEKPEVSDGEKDVAASNINSKFTSKTSLSVVEVTDQAQADARGLFDKLAPALTEHLSASSSNLGNSSHRHGKTKPSRRDSKGQKLSSGGSSPEISRPSSSRKGSKDSHKTNNEMSLRKGDPGYKEGPSPSLRNMFDTGGKSSRKGTGL</sequence>
<feature type="region of interest" description="Disordered" evidence="1">
    <location>
        <begin position="924"/>
        <end position="1015"/>
    </location>
</feature>
<feature type="compositionally biased region" description="Polar residues" evidence="1">
    <location>
        <begin position="479"/>
        <end position="491"/>
    </location>
</feature>
<evidence type="ECO:0000313" key="2">
    <source>
        <dbReference type="EMBL" id="RPA75475.1"/>
    </source>
</evidence>
<evidence type="ECO:0000313" key="3">
    <source>
        <dbReference type="Proteomes" id="UP000275078"/>
    </source>
</evidence>